<keyword evidence="3" id="KW-1185">Reference proteome</keyword>
<organism evidence="2 3">
    <name type="scientific">Leptospirillum ferrodiazotrophum</name>
    <dbReference type="NCBI Taxonomy" id="412449"/>
    <lineage>
        <taxon>Bacteria</taxon>
        <taxon>Pseudomonadati</taxon>
        <taxon>Nitrospirota</taxon>
        <taxon>Nitrospiria</taxon>
        <taxon>Nitrospirales</taxon>
        <taxon>Nitrospiraceae</taxon>
        <taxon>Leptospirillum</taxon>
    </lineage>
</organism>
<evidence type="ECO:0008006" key="4">
    <source>
        <dbReference type="Google" id="ProtNLM"/>
    </source>
</evidence>
<proteinExistence type="predicted"/>
<keyword evidence="1" id="KW-0812">Transmembrane</keyword>
<keyword evidence="1" id="KW-0472">Membrane</keyword>
<accession>C6HYF9</accession>
<dbReference type="AlphaFoldDB" id="C6HYF9"/>
<dbReference type="EMBL" id="GG693878">
    <property type="protein sequence ID" value="EES52244.1"/>
    <property type="molecule type" value="Genomic_DNA"/>
</dbReference>
<feature type="transmembrane region" description="Helical" evidence="1">
    <location>
        <begin position="48"/>
        <end position="75"/>
    </location>
</feature>
<keyword evidence="1" id="KW-1133">Transmembrane helix</keyword>
<evidence type="ECO:0000313" key="3">
    <source>
        <dbReference type="Proteomes" id="UP000009374"/>
    </source>
</evidence>
<sequence>MVRTLALAGIFLLVLAGILALVERLGGRGLLSRFGHLPGDIVIRKPGMIFAFPLVSGLLLSLVLSVVLSLLFALFRR</sequence>
<evidence type="ECO:0000256" key="1">
    <source>
        <dbReference type="SAM" id="Phobius"/>
    </source>
</evidence>
<protein>
    <recommendedName>
        <fullName evidence="4">DUF2905 domain-containing protein</fullName>
    </recommendedName>
</protein>
<dbReference type="Proteomes" id="UP000009374">
    <property type="component" value="Unassembled WGS sequence"/>
</dbReference>
<dbReference type="PANTHER" id="PTHR36443:SF1">
    <property type="entry name" value="BSR5223 PROTEIN"/>
    <property type="match status" value="1"/>
</dbReference>
<gene>
    <name evidence="2" type="ORF">UBAL3_94240035</name>
</gene>
<dbReference type="PANTHER" id="PTHR36443">
    <property type="entry name" value="BSR5223 PROTEIN"/>
    <property type="match status" value="1"/>
</dbReference>
<dbReference type="Pfam" id="PF11146">
    <property type="entry name" value="DUF2905"/>
    <property type="match status" value="1"/>
</dbReference>
<reference evidence="2 3" key="1">
    <citation type="journal article" date="2009" name="Appl. Environ. Microbiol.">
        <title>Community genomic and proteomic analyses of chemoautotrophic iron-oxidizing "Leptospirillum rubarum" (Group II) and "Leptospirillum ferrodiazotrophum" (Group III) bacteria in acid mine drainage biofilms.</title>
        <authorList>
            <person name="Goltsman D.S."/>
            <person name="Denef V.J."/>
            <person name="Singer S.W."/>
            <person name="VerBerkmoes N.C."/>
            <person name="Lefsrud M."/>
            <person name="Mueller R.S."/>
            <person name="Dick G.J."/>
            <person name="Sun C.L."/>
            <person name="Wheeler K.E."/>
            <person name="Zemla A."/>
            <person name="Baker B.J."/>
            <person name="Hauser L."/>
            <person name="Land M."/>
            <person name="Shah M.B."/>
            <person name="Thelen M.P."/>
            <person name="Hettich R.L."/>
            <person name="Banfield J.F."/>
        </authorList>
    </citation>
    <scope>NUCLEOTIDE SEQUENCE [LARGE SCALE GENOMIC DNA]</scope>
</reference>
<dbReference type="InterPro" id="IPR021320">
    <property type="entry name" value="DUF2905"/>
</dbReference>
<name>C6HYF9_9BACT</name>
<evidence type="ECO:0000313" key="2">
    <source>
        <dbReference type="EMBL" id="EES52244.1"/>
    </source>
</evidence>